<dbReference type="CDD" id="cd00840">
    <property type="entry name" value="MPP_Mre11_N"/>
    <property type="match status" value="1"/>
</dbReference>
<evidence type="ECO:0000313" key="3">
    <source>
        <dbReference type="EMBL" id="KIS04059.1"/>
    </source>
</evidence>
<dbReference type="InterPro" id="IPR041796">
    <property type="entry name" value="Mre11_N"/>
</dbReference>
<dbReference type="PANTHER" id="PTHR30337:SF7">
    <property type="entry name" value="PHOSPHOESTERASE"/>
    <property type="match status" value="1"/>
</dbReference>
<dbReference type="EMBL" id="AWTT01000004">
    <property type="protein sequence ID" value="KIS04059.1"/>
    <property type="molecule type" value="Genomic_DNA"/>
</dbReference>
<evidence type="ECO:0000313" key="4">
    <source>
        <dbReference type="Proteomes" id="UP000032279"/>
    </source>
</evidence>
<dbReference type="STRING" id="1335616.WDC_0261"/>
<protein>
    <submittedName>
        <fullName evidence="3">DNA repair exonuclease</fullName>
    </submittedName>
</protein>
<reference evidence="3 4" key="1">
    <citation type="submission" date="2013-08" db="EMBL/GenBank/DDBJ databases">
        <title>Lactobacillus wasatchii sp. WDC04, a late gas producing bacteria isolated from aged chedder cheese.</title>
        <authorList>
            <person name="Oberg C.J."/>
            <person name="Culumber M."/>
            <person name="McMahon D.J."/>
            <person name="Broadbent J.R."/>
            <person name="Oberg T.S."/>
            <person name="Ortaki F."/>
        </authorList>
    </citation>
    <scope>NUCLEOTIDE SEQUENCE [LARGE SCALE GENOMIC DNA]</scope>
    <source>
        <strain evidence="3 4">WDC04</strain>
    </source>
</reference>
<feature type="domain" description="Calcineurin-like phosphoesterase" evidence="2">
    <location>
        <begin position="1"/>
        <end position="199"/>
    </location>
</feature>
<keyword evidence="3" id="KW-0269">Exonuclease</keyword>
<dbReference type="RefSeq" id="WP_044009995.1">
    <property type="nucleotide sequence ID" value="NZ_AWTT01000004.1"/>
</dbReference>
<evidence type="ECO:0000256" key="1">
    <source>
        <dbReference type="ARBA" id="ARBA00022801"/>
    </source>
</evidence>
<keyword evidence="3" id="KW-0540">Nuclease</keyword>
<proteinExistence type="predicted"/>
<dbReference type="SUPFAM" id="SSF56300">
    <property type="entry name" value="Metallo-dependent phosphatases"/>
    <property type="match status" value="1"/>
</dbReference>
<dbReference type="PIRSF" id="PIRSF033091">
    <property type="entry name" value="Pesterase_YhaO"/>
    <property type="match status" value="1"/>
</dbReference>
<accession>A0A0D0YXY8</accession>
<evidence type="ECO:0000259" key="2">
    <source>
        <dbReference type="Pfam" id="PF00149"/>
    </source>
</evidence>
<name>A0A0D0YXY8_9LACO</name>
<dbReference type="Pfam" id="PF00149">
    <property type="entry name" value="Metallophos"/>
    <property type="match status" value="1"/>
</dbReference>
<dbReference type="Proteomes" id="UP000032279">
    <property type="component" value="Unassembled WGS sequence"/>
</dbReference>
<dbReference type="GO" id="GO:0004527">
    <property type="term" value="F:exonuclease activity"/>
    <property type="evidence" value="ECO:0007669"/>
    <property type="project" value="UniProtKB-KW"/>
</dbReference>
<dbReference type="PANTHER" id="PTHR30337">
    <property type="entry name" value="COMPONENT OF ATP-DEPENDENT DSDNA EXONUCLEASE"/>
    <property type="match status" value="1"/>
</dbReference>
<dbReference type="AlphaFoldDB" id="A0A0D0YXY8"/>
<dbReference type="PATRIC" id="fig|1335616.4.peg.260"/>
<dbReference type="OrthoDB" id="9773856at2"/>
<dbReference type="InterPro" id="IPR004843">
    <property type="entry name" value="Calcineurin-like_PHP"/>
</dbReference>
<dbReference type="InterPro" id="IPR029052">
    <property type="entry name" value="Metallo-depent_PP-like"/>
</dbReference>
<gene>
    <name evidence="3" type="ORF">WDC_0261</name>
</gene>
<sequence>MKFIHTADLHLDSPFLGLQDAPEQLCQSIQQSTFTSFERIVTDAIKLGIDFMCIAGDIFDRDQRSIAAENFFVKQCERLKAADIDVYLSYGNHDYQTITTTTHILPANVHVFGNEIETKQLTLKDGTTVAISGFSYANRWIEDDKAVDFPVKSSVDWQIGMLHGALTGLKNPHDNYAPFTVQELLAKNYDYWALGHIHKRQIIHENPVIAYSGNTQGRHRNEAGPKGYYLVSEQNQQLQPEFHETAPIDWQTQTIKLDQESSAADLVSNINHQMEEQIAQKKLTLVSLELTGATLLAPQLITQIDNGSILTRLQSQIMTVNKIQFWPYEIKIKLDEMRPDFASLDQQYWDKAAQNVFTTENVTDLAEKLFSYSFIEEQFSQPEILTSLQQSVSLALQTNQNQEEQQDEDSTDPN</sequence>
<organism evidence="3 4">
    <name type="scientific">Paucilactobacillus wasatchensis</name>
    <dbReference type="NCBI Taxonomy" id="1335616"/>
    <lineage>
        <taxon>Bacteria</taxon>
        <taxon>Bacillati</taxon>
        <taxon>Bacillota</taxon>
        <taxon>Bacilli</taxon>
        <taxon>Lactobacillales</taxon>
        <taxon>Lactobacillaceae</taxon>
        <taxon>Paucilactobacillus</taxon>
    </lineage>
</organism>
<keyword evidence="1" id="KW-0378">Hydrolase</keyword>
<comment type="caution">
    <text evidence="3">The sequence shown here is derived from an EMBL/GenBank/DDBJ whole genome shotgun (WGS) entry which is preliminary data.</text>
</comment>
<keyword evidence="4" id="KW-1185">Reference proteome</keyword>
<dbReference type="Gene3D" id="3.60.21.10">
    <property type="match status" value="1"/>
</dbReference>
<dbReference type="InterPro" id="IPR014576">
    <property type="entry name" value="Pesterase_YhaO"/>
</dbReference>
<dbReference type="InterPro" id="IPR050535">
    <property type="entry name" value="DNA_Repair-Maintenance_Comp"/>
</dbReference>